<dbReference type="EMBL" id="BAABKG010000001">
    <property type="protein sequence ID" value="GAA5141604.1"/>
    <property type="molecule type" value="Genomic_DNA"/>
</dbReference>
<dbReference type="SUPFAM" id="SSF51120">
    <property type="entry name" value="beta-Roll"/>
    <property type="match status" value="2"/>
</dbReference>
<dbReference type="Gene3D" id="2.160.20.160">
    <property type="match status" value="1"/>
</dbReference>
<dbReference type="RefSeq" id="WP_345453888.1">
    <property type="nucleotide sequence ID" value="NZ_BAABKG010000001.1"/>
</dbReference>
<keyword evidence="2" id="KW-0732">Signal</keyword>
<feature type="region of interest" description="Disordered" evidence="1">
    <location>
        <begin position="117"/>
        <end position="147"/>
    </location>
</feature>
<dbReference type="Pfam" id="PF00353">
    <property type="entry name" value="HemolysinCabind"/>
    <property type="match status" value="2"/>
</dbReference>
<evidence type="ECO:0000256" key="2">
    <source>
        <dbReference type="SAM" id="SignalP"/>
    </source>
</evidence>
<gene>
    <name evidence="3" type="ORF">GCM10023340_03600</name>
</gene>
<evidence type="ECO:0000313" key="3">
    <source>
        <dbReference type="EMBL" id="GAA5141604.1"/>
    </source>
</evidence>
<feature type="signal peptide" evidence="2">
    <location>
        <begin position="1"/>
        <end position="27"/>
    </location>
</feature>
<evidence type="ECO:0000313" key="4">
    <source>
        <dbReference type="Proteomes" id="UP001500221"/>
    </source>
</evidence>
<accession>A0ABP9P7E1</accession>
<dbReference type="InterPro" id="IPR011049">
    <property type="entry name" value="Serralysin-like_metalloprot_C"/>
</dbReference>
<protein>
    <submittedName>
        <fullName evidence="3">Calcium-binding protein</fullName>
    </submittedName>
</protein>
<feature type="chain" id="PRO_5046611913" evidence="2">
    <location>
        <begin position="28"/>
        <end position="399"/>
    </location>
</feature>
<comment type="caution">
    <text evidence="3">The sequence shown here is derived from an EMBL/GenBank/DDBJ whole genome shotgun (WGS) entry which is preliminary data.</text>
</comment>
<proteinExistence type="predicted"/>
<sequence length="399" mass="40453">MRTPIALVTTALVATLLAVVPGAPTLATPVPAVERLCLGQPVTIVGTPDRALDGTGGDDVILTNGARDIRGRAGADLLCVTGPRTGDITIDAGPGDDRVVVQSRAGADMLVELGEGADLFRGGSGDDEVLSGEPGEDDDISTGPGDDRVSVAGSGRVAGGPDRDSVQVATADGDVTVDLPAGTVTSAGRALRLDDVETVSTGSREGTTTVIGTPGDDAVGVFGRVSTRLGAGADSLSLALPYEASPFEVAGGPGRDRLSMSDGYDPDTEVPLAIDALEGLATSPTGVRVDFSGFETYRGDAPRLDITGTDADDDLSAFGCEVTLRGGGGDDDLELVQGPVVDAWGCYPEDYLVYGNAGDDVMLGTAKPDLLVGGGGRDVADGRGGYDECRAEVRRSCER</sequence>
<reference evidence="4" key="1">
    <citation type="journal article" date="2019" name="Int. J. Syst. Evol. Microbiol.">
        <title>The Global Catalogue of Microorganisms (GCM) 10K type strain sequencing project: providing services to taxonomists for standard genome sequencing and annotation.</title>
        <authorList>
            <consortium name="The Broad Institute Genomics Platform"/>
            <consortium name="The Broad Institute Genome Sequencing Center for Infectious Disease"/>
            <person name="Wu L."/>
            <person name="Ma J."/>
        </authorList>
    </citation>
    <scope>NUCLEOTIDE SEQUENCE [LARGE SCALE GENOMIC DNA]</scope>
    <source>
        <strain evidence="4">JCM 18459</strain>
    </source>
</reference>
<dbReference type="Gene3D" id="2.150.10.10">
    <property type="entry name" value="Serralysin-like metalloprotease, C-terminal"/>
    <property type="match status" value="1"/>
</dbReference>
<organism evidence="3 4">
    <name type="scientific">Nocardioides marinquilinus</name>
    <dbReference type="NCBI Taxonomy" id="1210400"/>
    <lineage>
        <taxon>Bacteria</taxon>
        <taxon>Bacillati</taxon>
        <taxon>Actinomycetota</taxon>
        <taxon>Actinomycetes</taxon>
        <taxon>Propionibacteriales</taxon>
        <taxon>Nocardioidaceae</taxon>
        <taxon>Nocardioides</taxon>
    </lineage>
</organism>
<keyword evidence="4" id="KW-1185">Reference proteome</keyword>
<dbReference type="Proteomes" id="UP001500221">
    <property type="component" value="Unassembled WGS sequence"/>
</dbReference>
<evidence type="ECO:0000256" key="1">
    <source>
        <dbReference type="SAM" id="MobiDB-lite"/>
    </source>
</evidence>
<dbReference type="InterPro" id="IPR001343">
    <property type="entry name" value="Hemolysn_Ca-bd"/>
</dbReference>
<name>A0ABP9P7E1_9ACTN</name>
<feature type="compositionally biased region" description="Acidic residues" evidence="1">
    <location>
        <begin position="125"/>
        <end position="140"/>
    </location>
</feature>
<dbReference type="PRINTS" id="PR00313">
    <property type="entry name" value="CABNDNGRPT"/>
</dbReference>